<dbReference type="Pfam" id="PF08410">
    <property type="entry name" value="DUF1737"/>
    <property type="match status" value="1"/>
</dbReference>
<accession>A0A2N3WAR1</accession>
<keyword evidence="3" id="KW-1185">Reference proteome</keyword>
<evidence type="ECO:0000259" key="1">
    <source>
        <dbReference type="Pfam" id="PF08410"/>
    </source>
</evidence>
<dbReference type="EMBL" id="PJMY01000003">
    <property type="protein sequence ID" value="PKV90964.1"/>
    <property type="molecule type" value="Genomic_DNA"/>
</dbReference>
<evidence type="ECO:0000313" key="3">
    <source>
        <dbReference type="Proteomes" id="UP000233750"/>
    </source>
</evidence>
<proteinExistence type="predicted"/>
<evidence type="ECO:0000313" key="2">
    <source>
        <dbReference type="EMBL" id="PKV90964.1"/>
    </source>
</evidence>
<name>A0A2N3WAR1_9PSEU</name>
<protein>
    <submittedName>
        <fullName evidence="2">Uncharacterized protein DUF1737</fullName>
    </submittedName>
</protein>
<feature type="domain" description="DUF1737" evidence="1">
    <location>
        <begin position="14"/>
        <end position="57"/>
    </location>
</feature>
<dbReference type="Proteomes" id="UP000233750">
    <property type="component" value="Unassembled WGS sequence"/>
</dbReference>
<gene>
    <name evidence="2" type="ORF">ATK30_1722</name>
</gene>
<sequence>MTGMSTPPDGLPSYRVLTGPDDAAFCRRVSEALALGYRLHEGPALTFNGENVIVAQALLWPEATSGHSAEKPAR</sequence>
<reference evidence="2 3" key="1">
    <citation type="submission" date="2017-12" db="EMBL/GenBank/DDBJ databases">
        <title>Sequencing the genomes of 1000 Actinobacteria strains.</title>
        <authorList>
            <person name="Klenk H.-P."/>
        </authorList>
    </citation>
    <scope>NUCLEOTIDE SEQUENCE [LARGE SCALE GENOMIC DNA]</scope>
    <source>
        <strain evidence="2 3">DSM 45165</strain>
    </source>
</reference>
<comment type="caution">
    <text evidence="2">The sequence shown here is derived from an EMBL/GenBank/DDBJ whole genome shotgun (WGS) entry which is preliminary data.</text>
</comment>
<dbReference type="InterPro" id="IPR013619">
    <property type="entry name" value="DUF1737"/>
</dbReference>
<dbReference type="AlphaFoldDB" id="A0A2N3WAR1"/>
<organism evidence="2 3">
    <name type="scientific">Amycolatopsis echigonensis</name>
    <dbReference type="NCBI Taxonomy" id="2576905"/>
    <lineage>
        <taxon>Bacteria</taxon>
        <taxon>Bacillati</taxon>
        <taxon>Actinomycetota</taxon>
        <taxon>Actinomycetes</taxon>
        <taxon>Pseudonocardiales</taxon>
        <taxon>Pseudonocardiaceae</taxon>
        <taxon>Amycolatopsis</taxon>
    </lineage>
</organism>